<evidence type="ECO:0000256" key="6">
    <source>
        <dbReference type="RuleBase" id="RU004914"/>
    </source>
</evidence>
<feature type="transmembrane region" description="Helical" evidence="6">
    <location>
        <begin position="97"/>
        <end position="122"/>
    </location>
</feature>
<comment type="subcellular location">
    <subcellularLocation>
        <location evidence="1">Membrane</location>
        <topology evidence="1">Multi-pass membrane protein</topology>
    </subcellularLocation>
</comment>
<dbReference type="AlphaFoldDB" id="A0A443PMQ4"/>
<dbReference type="Pfam" id="PF01554">
    <property type="entry name" value="MatE"/>
    <property type="match status" value="2"/>
</dbReference>
<sequence length="515" mass="55423">MEGSTQENLNEPLLNSNDHITPPPPSGHVVSHVLESILSDSQVPLFRRMSSAILVELKLLFHLAAPAVLVYMINYLMSMSTQIFSGHLGNLELAAASLGNTGIQVFAYGLMLGMGSAVETLCGQAYGARKYGMLGVYLQRSTVLLTATGIPLAIIYIFSKPILILLGQSTSIASAAAVFVYGLIPQIFAYAVNFPIQKFLQSQSIIAPSAYISTATLVVHLLLSWLAVYKLGLGLLGASLVLSLSWWIVVAAQFVYIVTSERCKHTWKGFTIQAFSGLPEFLKLSTASAVMLCLETWYFQILVLLAGLLKNPELALDSLSICMTISGWVFMISVGFNAAASVRVSNELGAGNPKSAAFSVVVVTSVSFIISVIIAVIILALRHIISYAFTEGEAVANAVSELCPLLGITLILNGVQPVLSGVAVGCGWQAFVAYVNVGCYYVVGVPLGALLGFKFDLGAKGIWSGMIGGTVMQTLILLWYTYRTDWNKEVGEAMKRLNKWDDIKNDSTESPPIKK</sequence>
<dbReference type="GO" id="GO:1990961">
    <property type="term" value="P:xenobiotic detoxification by transmembrane export across the plasma membrane"/>
    <property type="evidence" value="ECO:0007669"/>
    <property type="project" value="InterPro"/>
</dbReference>
<feature type="transmembrane region" description="Helical" evidence="6">
    <location>
        <begin position="315"/>
        <end position="336"/>
    </location>
</feature>
<feature type="transmembrane region" description="Helical" evidence="6">
    <location>
        <begin position="357"/>
        <end position="385"/>
    </location>
</feature>
<feature type="transmembrane region" description="Helical" evidence="6">
    <location>
        <begin position="289"/>
        <end position="309"/>
    </location>
</feature>
<keyword evidence="4 6" id="KW-1133">Transmembrane helix</keyword>
<evidence type="ECO:0000256" key="5">
    <source>
        <dbReference type="ARBA" id="ARBA00023136"/>
    </source>
</evidence>
<gene>
    <name evidence="8" type="ORF">CKAN_02125600</name>
</gene>
<dbReference type="GO" id="GO:0042910">
    <property type="term" value="F:xenobiotic transmembrane transporter activity"/>
    <property type="evidence" value="ECO:0007669"/>
    <property type="project" value="InterPro"/>
</dbReference>
<reference evidence="8 9" key="1">
    <citation type="journal article" date="2019" name="Nat. Plants">
        <title>Stout camphor tree genome fills gaps in understanding of flowering plant genome evolution.</title>
        <authorList>
            <person name="Chaw S.M."/>
            <person name="Liu Y.C."/>
            <person name="Wu Y.W."/>
            <person name="Wang H.Y."/>
            <person name="Lin C.I."/>
            <person name="Wu C.S."/>
            <person name="Ke H.M."/>
            <person name="Chang L.Y."/>
            <person name="Hsu C.Y."/>
            <person name="Yang H.T."/>
            <person name="Sudianto E."/>
            <person name="Hsu M.H."/>
            <person name="Wu K.P."/>
            <person name="Wang L.N."/>
            <person name="Leebens-Mack J.H."/>
            <person name="Tsai I.J."/>
        </authorList>
    </citation>
    <scope>NUCLEOTIDE SEQUENCE [LARGE SCALE GENOMIC DNA]</scope>
    <source>
        <strain evidence="9">cv. Chaw 1501</strain>
        <tissue evidence="8">Young leaves</tissue>
    </source>
</reference>
<keyword evidence="5 6" id="KW-0472">Membrane</keyword>
<comment type="similarity">
    <text evidence="2 6">Belongs to the multi antimicrobial extrusion (MATE) (TC 2.A.66.1) family.</text>
</comment>
<feature type="transmembrane region" description="Helical" evidence="6">
    <location>
        <begin position="205"/>
        <end position="227"/>
    </location>
</feature>
<dbReference type="PANTHER" id="PTHR11206">
    <property type="entry name" value="MULTIDRUG RESISTANCE PROTEIN"/>
    <property type="match status" value="1"/>
</dbReference>
<protein>
    <recommendedName>
        <fullName evidence="6">Protein DETOXIFICATION</fullName>
    </recommendedName>
    <alternativeName>
        <fullName evidence="6">Multidrug and toxic compound extrusion protein</fullName>
    </alternativeName>
</protein>
<dbReference type="STRING" id="337451.A0A443PMQ4"/>
<feature type="compositionally biased region" description="Polar residues" evidence="7">
    <location>
        <begin position="1"/>
        <end position="19"/>
    </location>
</feature>
<evidence type="ECO:0000313" key="8">
    <source>
        <dbReference type="EMBL" id="RWR92064.1"/>
    </source>
</evidence>
<feature type="transmembrane region" description="Helical" evidence="6">
    <location>
        <begin position="461"/>
        <end position="480"/>
    </location>
</feature>
<organism evidence="8 9">
    <name type="scientific">Cinnamomum micranthum f. kanehirae</name>
    <dbReference type="NCBI Taxonomy" id="337451"/>
    <lineage>
        <taxon>Eukaryota</taxon>
        <taxon>Viridiplantae</taxon>
        <taxon>Streptophyta</taxon>
        <taxon>Embryophyta</taxon>
        <taxon>Tracheophyta</taxon>
        <taxon>Spermatophyta</taxon>
        <taxon>Magnoliopsida</taxon>
        <taxon>Magnoliidae</taxon>
        <taxon>Laurales</taxon>
        <taxon>Lauraceae</taxon>
        <taxon>Cinnamomum</taxon>
    </lineage>
</organism>
<dbReference type="InterPro" id="IPR045069">
    <property type="entry name" value="MATE_euk"/>
</dbReference>
<keyword evidence="3 6" id="KW-0812">Transmembrane</keyword>
<accession>A0A443PMQ4</accession>
<feature type="transmembrane region" description="Helical" evidence="6">
    <location>
        <begin position="57"/>
        <end position="77"/>
    </location>
</feature>
<feature type="transmembrane region" description="Helical" evidence="6">
    <location>
        <begin position="143"/>
        <end position="166"/>
    </location>
</feature>
<dbReference type="OrthoDB" id="2126698at2759"/>
<comment type="caution">
    <text evidence="8">The sequence shown here is derived from an EMBL/GenBank/DDBJ whole genome shotgun (WGS) entry which is preliminary data.</text>
</comment>
<dbReference type="GO" id="GO:0015297">
    <property type="term" value="F:antiporter activity"/>
    <property type="evidence" value="ECO:0007669"/>
    <property type="project" value="InterPro"/>
</dbReference>
<feature type="transmembrane region" description="Helical" evidence="6">
    <location>
        <begin position="172"/>
        <end position="193"/>
    </location>
</feature>
<feature type="region of interest" description="Disordered" evidence="7">
    <location>
        <begin position="1"/>
        <end position="21"/>
    </location>
</feature>
<evidence type="ECO:0000256" key="7">
    <source>
        <dbReference type="SAM" id="MobiDB-lite"/>
    </source>
</evidence>
<proteinExistence type="inferred from homology"/>
<dbReference type="InterPro" id="IPR002528">
    <property type="entry name" value="MATE_fam"/>
</dbReference>
<feature type="transmembrane region" description="Helical" evidence="6">
    <location>
        <begin position="431"/>
        <end position="455"/>
    </location>
</feature>
<feature type="transmembrane region" description="Helical" evidence="6">
    <location>
        <begin position="233"/>
        <end position="258"/>
    </location>
</feature>
<evidence type="ECO:0000256" key="3">
    <source>
        <dbReference type="ARBA" id="ARBA00022692"/>
    </source>
</evidence>
<name>A0A443PMQ4_9MAGN</name>
<evidence type="ECO:0000256" key="4">
    <source>
        <dbReference type="ARBA" id="ARBA00022989"/>
    </source>
</evidence>
<dbReference type="GO" id="GO:0016020">
    <property type="term" value="C:membrane"/>
    <property type="evidence" value="ECO:0007669"/>
    <property type="project" value="UniProtKB-SubCell"/>
</dbReference>
<keyword evidence="9" id="KW-1185">Reference proteome</keyword>
<dbReference type="Proteomes" id="UP000283530">
    <property type="component" value="Unassembled WGS sequence"/>
</dbReference>
<evidence type="ECO:0000256" key="1">
    <source>
        <dbReference type="ARBA" id="ARBA00004141"/>
    </source>
</evidence>
<dbReference type="NCBIfam" id="TIGR00797">
    <property type="entry name" value="matE"/>
    <property type="match status" value="1"/>
</dbReference>
<dbReference type="CDD" id="cd13132">
    <property type="entry name" value="MATE_eukaryotic"/>
    <property type="match status" value="1"/>
</dbReference>
<evidence type="ECO:0000313" key="9">
    <source>
        <dbReference type="Proteomes" id="UP000283530"/>
    </source>
</evidence>
<dbReference type="EMBL" id="QPKB01000009">
    <property type="protein sequence ID" value="RWR92064.1"/>
    <property type="molecule type" value="Genomic_DNA"/>
</dbReference>
<feature type="transmembrane region" description="Helical" evidence="6">
    <location>
        <begin position="405"/>
        <end position="424"/>
    </location>
</feature>
<evidence type="ECO:0000256" key="2">
    <source>
        <dbReference type="ARBA" id="ARBA00010199"/>
    </source>
</evidence>